<feature type="transmembrane region" description="Helical" evidence="2">
    <location>
        <begin position="88"/>
        <end position="109"/>
    </location>
</feature>
<proteinExistence type="predicted"/>
<feature type="transmembrane region" description="Helical" evidence="2">
    <location>
        <begin position="62"/>
        <end position="82"/>
    </location>
</feature>
<organism evidence="3 4">
    <name type="scientific">Ruminococcus intestinalis</name>
    <dbReference type="NCBI Taxonomy" id="2763066"/>
    <lineage>
        <taxon>Bacteria</taxon>
        <taxon>Bacillati</taxon>
        <taxon>Bacillota</taxon>
        <taxon>Clostridia</taxon>
        <taxon>Eubacteriales</taxon>
        <taxon>Oscillospiraceae</taxon>
        <taxon>Ruminococcus</taxon>
    </lineage>
</organism>
<comment type="caution">
    <text evidence="3">The sequence shown here is derived from an EMBL/GenBank/DDBJ whole genome shotgun (WGS) entry which is preliminary data.</text>
</comment>
<feature type="transmembrane region" description="Helical" evidence="2">
    <location>
        <begin position="37"/>
        <end position="55"/>
    </location>
</feature>
<keyword evidence="2" id="KW-0812">Transmembrane</keyword>
<evidence type="ECO:0000313" key="4">
    <source>
        <dbReference type="Proteomes" id="UP000636755"/>
    </source>
</evidence>
<feature type="region of interest" description="Disordered" evidence="1">
    <location>
        <begin position="139"/>
        <end position="166"/>
    </location>
</feature>
<dbReference type="Proteomes" id="UP000636755">
    <property type="component" value="Unassembled WGS sequence"/>
</dbReference>
<dbReference type="EMBL" id="JACOPS010000004">
    <property type="protein sequence ID" value="MBC5728636.1"/>
    <property type="molecule type" value="Genomic_DNA"/>
</dbReference>
<dbReference type="RefSeq" id="WP_022234387.1">
    <property type="nucleotide sequence ID" value="NZ_JACOPS010000004.1"/>
</dbReference>
<gene>
    <name evidence="3" type="ORF">H8R91_08930</name>
</gene>
<evidence type="ECO:0000313" key="3">
    <source>
        <dbReference type="EMBL" id="MBC5728636.1"/>
    </source>
</evidence>
<keyword evidence="4" id="KW-1185">Reference proteome</keyword>
<evidence type="ECO:0000256" key="1">
    <source>
        <dbReference type="SAM" id="MobiDB-lite"/>
    </source>
</evidence>
<keyword evidence="2" id="KW-1133">Transmembrane helix</keyword>
<keyword evidence="2" id="KW-0472">Membrane</keyword>
<sequence>MNGLVKKYLPYGVVILLIYMLVPIIFISKSLQGFSTVAYYFIFPATAIVCAAMYCSKYGMDFLFTLIAPVVFIPSMLIYNGGFHLTNIILLVAYLISGIFGLFVGDIAFGDKRKKAEAEAEAEAEERLLAAKRRNEEFVNEKAAEAEAPKAVETTYDLNDDDDDFDYSKYASTDKVTDESEIDDILNEFGSSKNN</sequence>
<evidence type="ECO:0008006" key="5">
    <source>
        <dbReference type="Google" id="ProtNLM"/>
    </source>
</evidence>
<feature type="compositionally biased region" description="Basic and acidic residues" evidence="1">
    <location>
        <begin position="139"/>
        <end position="150"/>
    </location>
</feature>
<feature type="transmembrane region" description="Helical" evidence="2">
    <location>
        <begin position="12"/>
        <end position="31"/>
    </location>
</feature>
<evidence type="ECO:0000256" key="2">
    <source>
        <dbReference type="SAM" id="Phobius"/>
    </source>
</evidence>
<protein>
    <recommendedName>
        <fullName evidence="5">MFS transporter</fullName>
    </recommendedName>
</protein>
<name>A0ABR7HMJ9_9FIRM</name>
<reference evidence="3 4" key="1">
    <citation type="submission" date="2020-08" db="EMBL/GenBank/DDBJ databases">
        <title>Genome public.</title>
        <authorList>
            <person name="Liu C."/>
            <person name="Sun Q."/>
        </authorList>
    </citation>
    <scope>NUCLEOTIDE SEQUENCE [LARGE SCALE GENOMIC DNA]</scope>
    <source>
        <strain evidence="3 4">NSJ-71</strain>
    </source>
</reference>
<accession>A0ABR7HMJ9</accession>